<gene>
    <name evidence="1" type="ORF">RM590_20215</name>
</gene>
<organism evidence="1 2">
    <name type="scientific">Streptomyces litchfieldiae</name>
    <dbReference type="NCBI Taxonomy" id="3075543"/>
    <lineage>
        <taxon>Bacteria</taxon>
        <taxon>Bacillati</taxon>
        <taxon>Actinomycetota</taxon>
        <taxon>Actinomycetes</taxon>
        <taxon>Kitasatosporales</taxon>
        <taxon>Streptomycetaceae</taxon>
        <taxon>Streptomyces</taxon>
    </lineage>
</organism>
<evidence type="ECO:0000313" key="1">
    <source>
        <dbReference type="EMBL" id="MDT0344919.1"/>
    </source>
</evidence>
<accession>A0ABU2MWI5</accession>
<keyword evidence="2" id="KW-1185">Reference proteome</keyword>
<name>A0ABU2MWI5_9ACTN</name>
<sequence length="355" mass="37002">MRRAWGIGLAVLLLGGVVVAVLLGRDEGTGTATVQGIVGSEKSAFFTDPEVVAALAGRGFTVRTDPAGSWAMDDAELADYDFAFPGSQGPAEEIQAARETAGPVARPFYSPLVVLAHRSAADVLAAEGLVTLEADHRGLLDMNAYLAAVEDGRTWQELDGAAAHTELTGALYISSTNPLTSNSGALYLAAASFVANGGAVVQDAAAVEATAPLMRTLIQVQGTQPPSSDAPFSDFVSGIGNPLVLVYESQIAALLADGRDPGDVVVLYPDTTVSSDHTLVPLTEEGRELGELLATDPELRRLTVRHGFRPQGTTAEFTEAAEPHAAFLKDDLAGVRQAPAPTTDVLLDMAARARQ</sequence>
<comment type="caution">
    <text evidence="1">The sequence shown here is derived from an EMBL/GenBank/DDBJ whole genome shotgun (WGS) entry which is preliminary data.</text>
</comment>
<reference evidence="2" key="1">
    <citation type="submission" date="2023-07" db="EMBL/GenBank/DDBJ databases">
        <title>30 novel species of actinomycetes from the DSMZ collection.</title>
        <authorList>
            <person name="Nouioui I."/>
        </authorList>
    </citation>
    <scope>NUCLEOTIDE SEQUENCE [LARGE SCALE GENOMIC DNA]</scope>
    <source>
        <strain evidence="2">DSM 44938</strain>
    </source>
</reference>
<dbReference type="RefSeq" id="WP_311706053.1">
    <property type="nucleotide sequence ID" value="NZ_JAVREL010000012.1"/>
</dbReference>
<dbReference type="EMBL" id="JAVREL010000012">
    <property type="protein sequence ID" value="MDT0344919.1"/>
    <property type="molecule type" value="Genomic_DNA"/>
</dbReference>
<dbReference type="Proteomes" id="UP001183246">
    <property type="component" value="Unassembled WGS sequence"/>
</dbReference>
<protein>
    <submittedName>
        <fullName evidence="1">Substrate-binding domain-containing protein</fullName>
    </submittedName>
</protein>
<proteinExistence type="predicted"/>
<evidence type="ECO:0000313" key="2">
    <source>
        <dbReference type="Proteomes" id="UP001183246"/>
    </source>
</evidence>